<reference evidence="2 3" key="1">
    <citation type="journal article" date="2020" name="BMC Genomics">
        <title>Intraspecific diversification of the crop wild relative Brassica cretica Lam. using demographic model selection.</title>
        <authorList>
            <person name="Kioukis A."/>
            <person name="Michalopoulou V.A."/>
            <person name="Briers L."/>
            <person name="Pirintsos S."/>
            <person name="Studholme D.J."/>
            <person name="Pavlidis P."/>
            <person name="Sarris P.F."/>
        </authorList>
    </citation>
    <scope>NUCLEOTIDE SEQUENCE [LARGE SCALE GENOMIC DNA]</scope>
    <source>
        <strain evidence="3">cv. PFS-1207/04</strain>
    </source>
</reference>
<keyword evidence="3" id="KW-1185">Reference proteome</keyword>
<dbReference type="SUPFAM" id="SSF57667">
    <property type="entry name" value="beta-beta-alpha zinc fingers"/>
    <property type="match status" value="1"/>
</dbReference>
<sequence>AGEDADDSDGSAYRGRHEKTSMQYGLEEPPEEDYILGFMIKCKSVYKCRYCPNTVCLNEKTMQEHVSSKKHARSEKLMKEEKFGTDDDEDVDDPEKPSQEKQIKGNRRSQRKGKRSQKQGNLRTDDDKVDDPKTPSQEKQVKGNRKSRRQGMIVSQKQEKVSVAGSLL</sequence>
<feature type="region of interest" description="Disordered" evidence="1">
    <location>
        <begin position="1"/>
        <end position="29"/>
    </location>
</feature>
<feature type="compositionally biased region" description="Basic and acidic residues" evidence="1">
    <location>
        <begin position="123"/>
        <end position="133"/>
    </location>
</feature>
<feature type="compositionally biased region" description="Basic residues" evidence="1">
    <location>
        <begin position="104"/>
        <end position="117"/>
    </location>
</feature>
<proteinExistence type="predicted"/>
<feature type="compositionally biased region" description="Basic and acidic residues" evidence="1">
    <location>
        <begin position="74"/>
        <end position="85"/>
    </location>
</feature>
<dbReference type="EMBL" id="QGKV02000649">
    <property type="protein sequence ID" value="KAF3583160.1"/>
    <property type="molecule type" value="Genomic_DNA"/>
</dbReference>
<dbReference type="PANTHER" id="PTHR36332:SF1">
    <property type="entry name" value="STRESS RESPONSE PROTEIN"/>
    <property type="match status" value="1"/>
</dbReference>
<evidence type="ECO:0000256" key="1">
    <source>
        <dbReference type="SAM" id="MobiDB-lite"/>
    </source>
</evidence>
<evidence type="ECO:0008006" key="4">
    <source>
        <dbReference type="Google" id="ProtNLM"/>
    </source>
</evidence>
<dbReference type="InterPro" id="IPR036236">
    <property type="entry name" value="Znf_C2H2_sf"/>
</dbReference>
<feature type="region of interest" description="Disordered" evidence="1">
    <location>
        <begin position="59"/>
        <end position="168"/>
    </location>
</feature>
<gene>
    <name evidence="2" type="ORF">DY000_02031372</name>
</gene>
<evidence type="ECO:0000313" key="2">
    <source>
        <dbReference type="EMBL" id="KAF3583160.1"/>
    </source>
</evidence>
<feature type="non-terminal residue" evidence="2">
    <location>
        <position position="1"/>
    </location>
</feature>
<accession>A0ABQ7E100</accession>
<protein>
    <recommendedName>
        <fullName evidence="4">U1-type domain-containing protein</fullName>
    </recommendedName>
</protein>
<evidence type="ECO:0000313" key="3">
    <source>
        <dbReference type="Proteomes" id="UP000266723"/>
    </source>
</evidence>
<dbReference type="Proteomes" id="UP000266723">
    <property type="component" value="Unassembled WGS sequence"/>
</dbReference>
<name>A0ABQ7E100_BRACR</name>
<organism evidence="2 3">
    <name type="scientific">Brassica cretica</name>
    <name type="common">Mustard</name>
    <dbReference type="NCBI Taxonomy" id="69181"/>
    <lineage>
        <taxon>Eukaryota</taxon>
        <taxon>Viridiplantae</taxon>
        <taxon>Streptophyta</taxon>
        <taxon>Embryophyta</taxon>
        <taxon>Tracheophyta</taxon>
        <taxon>Spermatophyta</taxon>
        <taxon>Magnoliopsida</taxon>
        <taxon>eudicotyledons</taxon>
        <taxon>Gunneridae</taxon>
        <taxon>Pentapetalae</taxon>
        <taxon>rosids</taxon>
        <taxon>malvids</taxon>
        <taxon>Brassicales</taxon>
        <taxon>Brassicaceae</taxon>
        <taxon>Brassiceae</taxon>
        <taxon>Brassica</taxon>
    </lineage>
</organism>
<feature type="compositionally biased region" description="Basic and acidic residues" evidence="1">
    <location>
        <begin position="94"/>
        <end position="103"/>
    </location>
</feature>
<comment type="caution">
    <text evidence="2">The sequence shown here is derived from an EMBL/GenBank/DDBJ whole genome shotgun (WGS) entry which is preliminary data.</text>
</comment>
<dbReference type="PANTHER" id="PTHR36332">
    <property type="entry name" value="STRESS RESPONSE PROTEIN"/>
    <property type="match status" value="1"/>
</dbReference>